<evidence type="ECO:0000313" key="5">
    <source>
        <dbReference type="Proteomes" id="UP000642748"/>
    </source>
</evidence>
<gene>
    <name evidence="4" type="ORF">Raf01_97150</name>
</gene>
<feature type="region of interest" description="Disordered" evidence="2">
    <location>
        <begin position="1745"/>
        <end position="1764"/>
    </location>
</feature>
<feature type="compositionally biased region" description="Low complexity" evidence="2">
    <location>
        <begin position="1010"/>
        <end position="1024"/>
    </location>
</feature>
<dbReference type="PANTHER" id="PTHR32305:SF17">
    <property type="entry name" value="TRNA NUCLEASE WAPA"/>
    <property type="match status" value="1"/>
</dbReference>
<feature type="compositionally biased region" description="Low complexity" evidence="2">
    <location>
        <begin position="1294"/>
        <end position="1313"/>
    </location>
</feature>
<dbReference type="PANTHER" id="PTHR32305">
    <property type="match status" value="1"/>
</dbReference>
<dbReference type="RefSeq" id="WP_203924915.1">
    <property type="nucleotide sequence ID" value="NZ_BONZ01000138.1"/>
</dbReference>
<dbReference type="Gene3D" id="2.180.10.10">
    <property type="entry name" value="RHS repeat-associated core"/>
    <property type="match status" value="1"/>
</dbReference>
<feature type="compositionally biased region" description="Polar residues" evidence="2">
    <location>
        <begin position="1282"/>
        <end position="1293"/>
    </location>
</feature>
<accession>A0A8J3R349</accession>
<dbReference type="EMBL" id="BONZ01000138">
    <property type="protein sequence ID" value="GIH21543.1"/>
    <property type="molecule type" value="Genomic_DNA"/>
</dbReference>
<dbReference type="InterPro" id="IPR050708">
    <property type="entry name" value="T6SS_VgrG/RHS"/>
</dbReference>
<sequence>MTRVSRRAGVLIVALSAALVASLLDVPTIAAASPGFHLPALQKERSVSGSAVAPDKTRPSSQSDQHPWSGSPAVTWPAAGSAQVAVPAAGAAPARAGTLPVRVARAKPAAGAAAPAAAGTPGRLAVTVADRATTQRAGVTGVLLSVARDDGATGVGRTSLQLDYSGFRGAYGADWGSRLRLVRLPACAMSMPDAPECRTETPVPTTNDTVTSTLSADVDVAGDAGAGATVLAATAAPAGSAGSYSATSLAPSGHWAEGGDSGAFTWSYDIDTPPVPGDLEPDISLDYSSASVDGRTAVTNNQPSWIGEGWDYDPGYIERQYASCTDDMGTGANNTVKTGDLCWKTDNATMQLGGKSTTLVKDDTTGVWRLADDDGSRVEHLNGTSTDTANGDNDNEYWRVTTDDGTQYWFGKNRLPGWTTGKTETASTDTVPVFGNHSGEPCHASTFAASSCDQAWRWQLDYVVDPHGDAMAFFYTKETNAYAKNNATTATASYVRAGYLTTIEYGHRAGQVYAAQAPAKVSFGVSERCLATCTTFDTAHAANWPDTPFDQSCTLNAKCLNTGPTFWSRKRLTSIATQVLVGTAYSNVDSWALTQQFPGTGDNTSPSLWLSTITRTGQAGTALAMPKVDFGGTAKDNRIDSDEGRPPLHKYRITRVSNETGADTLVTYRDPDCTYTTLPDQGTNTTACFPMWWTPDGYSAPVQDWFLRYPVKQVVVHDNVAGSGSADQVSSYEYGGAAWRRDDSEFTLDKHRGWNVFRGFATVRVREGASAASMTDTSYFRGMDGDILPDGSTRHVTVADSEGNAVTDADALAGMERESITYTGDGGSVDSATVTDPWLSDPTATHARTGLPALVARFVDEAATRTRELVSTTTGTAWRRTVEQHTYNSDGLELTDEDQGDTAVTGDETCERTTYTARDTTNWQLSYVADDQTVAGTCAVTPSSANIRSEDRTYYDSQALGVAPKAGQAHETRSETLNRFSGTTPVYVATTTSYDVYDREVSSTDEVNDTTTTAYTPATGAAPTSRTVTDPMGRATTETLNTRGQTTVSTDANGRVTYSDFDALGRQTAVWLPGRAKTLSASETYSYSMPRTAPTVVTTNTLQDNGSYHTSLTIYDGQLRERQTQTAAHGGGRVIQDTFYDSHGRDWKTNAEYWNSAAPTGTLFGAADTDVPAQTVSTYDGEDRVTLSTLLSHGVEQWHTTTSYGGNWTATIPPAGGTPTLSITDASDNTVELRQFSSGTPSFTAPASTYDDTQYTYDNDGNLTQVVDPAGNTWRYGYDLQGQQTSASDPDSGTSTTTYDDAGRTTGTTDSRGTTLAYTYDKLDRKTTERQGTSTGTKLAEWTYDTVAGGLGMPASTIRYAPDGSAYTTAVTGYDAAGRQSGSSVTVPSVSGEQALAGTYTMGYTYTLTGLLDTTTYPAVAGLPAETVKHTYTSDGLPSTVDNGQTTFLNGTQYSPYGEPTEVDLGTTGNLMVRTLTYDDATRRLATVTDNRQRTAPQTLDKHTYTYDPAGNVTGIRDDRNDATSVDDQCFRYDFQRRLTDAWTTTGACAAGPSTTTVGGAAPYWQSFTYDAAGNRHTEVRHATTGGGDVTRTYHYPNAGQPQPHTLTSVVSTGGTSRTDTYGYDPAGDTTSRVTTAGNQTLEWDAEGRLAKSTVAGASTSFLYDVDGDRLLRRDPTSTTLYVGDDQITLNRGTGVLSGIRQYDVPDATVERSSTGTLSYLLADDHGTNELDVDAATLTYTRRDTTPFGGSRGTIPTSWPDDQGFVGGTADATTGLTELGARDYDPDIGRFVSVDPVLDATDPQQINGYTYSNSNPITFSDADGNRLAPDLASYCYYHNNCKSKKDHAYYVKRKKAEDTSFRKYWSWCTSHQRACNNLGKKTTHKPAPKKKAKAKKKSGCHGFFGCVAHGLKKAGHVVKKGASWVNKNRTALLSACALVPGVDVACGVGAAFSGAYDAYKDFRSGNYLSGALDIAGVVPGVASLKAGRVAARSAAKADRLLAKRPPRWIFPKTRAARRADKVAGYIRKEITATNRGTNANNLGLFATVNYAQAGIVRDHTGWGWM</sequence>
<comment type="caution">
    <text evidence="4">The sequence shown here is derived from an EMBL/GenBank/DDBJ whole genome shotgun (WGS) entry which is preliminary data.</text>
</comment>
<dbReference type="Pfam" id="PF25023">
    <property type="entry name" value="TEN_YD-shell"/>
    <property type="match status" value="1"/>
</dbReference>
<feature type="region of interest" description="Disordered" evidence="2">
    <location>
        <begin position="1001"/>
        <end position="1032"/>
    </location>
</feature>
<dbReference type="InterPro" id="IPR056823">
    <property type="entry name" value="TEN-like_YD-shell"/>
</dbReference>
<dbReference type="InterPro" id="IPR031325">
    <property type="entry name" value="RHS_repeat"/>
</dbReference>
<dbReference type="Pfam" id="PF05593">
    <property type="entry name" value="RHS_repeat"/>
    <property type="match status" value="1"/>
</dbReference>
<evidence type="ECO:0000259" key="3">
    <source>
        <dbReference type="Pfam" id="PF25023"/>
    </source>
</evidence>
<dbReference type="Proteomes" id="UP000642748">
    <property type="component" value="Unassembled WGS sequence"/>
</dbReference>
<feature type="domain" description="Teneurin-like YD-shell" evidence="3">
    <location>
        <begin position="1760"/>
        <end position="1817"/>
    </location>
</feature>
<proteinExistence type="predicted"/>
<reference evidence="4" key="1">
    <citation type="submission" date="2021-01" db="EMBL/GenBank/DDBJ databases">
        <title>Whole genome shotgun sequence of Rugosimonospora africana NBRC 104875.</title>
        <authorList>
            <person name="Komaki H."/>
            <person name="Tamura T."/>
        </authorList>
    </citation>
    <scope>NUCLEOTIDE SEQUENCE</scope>
    <source>
        <strain evidence="4">NBRC 104875</strain>
    </source>
</reference>
<evidence type="ECO:0000313" key="4">
    <source>
        <dbReference type="EMBL" id="GIH21543.1"/>
    </source>
</evidence>
<keyword evidence="1" id="KW-0677">Repeat</keyword>
<keyword evidence="5" id="KW-1185">Reference proteome</keyword>
<organism evidence="4 5">
    <name type="scientific">Rugosimonospora africana</name>
    <dbReference type="NCBI Taxonomy" id="556532"/>
    <lineage>
        <taxon>Bacteria</taxon>
        <taxon>Bacillati</taxon>
        <taxon>Actinomycetota</taxon>
        <taxon>Actinomycetes</taxon>
        <taxon>Micromonosporales</taxon>
        <taxon>Micromonosporaceae</taxon>
        <taxon>Rugosimonospora</taxon>
    </lineage>
</organism>
<feature type="region of interest" description="Disordered" evidence="2">
    <location>
        <begin position="1282"/>
        <end position="1313"/>
    </location>
</feature>
<evidence type="ECO:0000256" key="1">
    <source>
        <dbReference type="ARBA" id="ARBA00022737"/>
    </source>
</evidence>
<dbReference type="NCBIfam" id="TIGR01643">
    <property type="entry name" value="YD_repeat_2x"/>
    <property type="match status" value="3"/>
</dbReference>
<dbReference type="InterPro" id="IPR022385">
    <property type="entry name" value="Rhs_assc_core"/>
</dbReference>
<protein>
    <recommendedName>
        <fullName evidence="3">Teneurin-like YD-shell domain-containing protein</fullName>
    </recommendedName>
</protein>
<feature type="compositionally biased region" description="Polar residues" evidence="2">
    <location>
        <begin position="59"/>
        <end position="68"/>
    </location>
</feature>
<name>A0A8J3R349_9ACTN</name>
<dbReference type="NCBIfam" id="TIGR03696">
    <property type="entry name" value="Rhs_assc_core"/>
    <property type="match status" value="1"/>
</dbReference>
<feature type="region of interest" description="Disordered" evidence="2">
    <location>
        <begin position="47"/>
        <end position="74"/>
    </location>
</feature>
<dbReference type="InterPro" id="IPR006530">
    <property type="entry name" value="YD"/>
</dbReference>
<evidence type="ECO:0000256" key="2">
    <source>
        <dbReference type="SAM" id="MobiDB-lite"/>
    </source>
</evidence>